<dbReference type="EMBL" id="JAUTXT010000038">
    <property type="protein sequence ID" value="KAK3671870.1"/>
    <property type="molecule type" value="Genomic_DNA"/>
</dbReference>
<feature type="compositionally biased region" description="Basic and acidic residues" evidence="1">
    <location>
        <begin position="1"/>
        <end position="12"/>
    </location>
</feature>
<evidence type="ECO:0000313" key="3">
    <source>
        <dbReference type="Proteomes" id="UP001274830"/>
    </source>
</evidence>
<gene>
    <name evidence="2" type="ORF">LTR78_008236</name>
</gene>
<feature type="compositionally biased region" description="Polar residues" evidence="1">
    <location>
        <begin position="19"/>
        <end position="32"/>
    </location>
</feature>
<organism evidence="2 3">
    <name type="scientific">Recurvomyces mirabilis</name>
    <dbReference type="NCBI Taxonomy" id="574656"/>
    <lineage>
        <taxon>Eukaryota</taxon>
        <taxon>Fungi</taxon>
        <taxon>Dikarya</taxon>
        <taxon>Ascomycota</taxon>
        <taxon>Pezizomycotina</taxon>
        <taxon>Dothideomycetes</taxon>
        <taxon>Dothideomycetidae</taxon>
        <taxon>Mycosphaerellales</taxon>
        <taxon>Teratosphaeriaceae</taxon>
        <taxon>Recurvomyces</taxon>
    </lineage>
</organism>
<sequence length="240" mass="27076">MATKEATTELERPPAYTATDPNSPSGTATASSNAIDQQVHTFEIYTSHTGLNVTNSQHQLYYIRHYEVADHADLIIYGGYDYHGPQLSMVKFTPFQKNLEVYLGRLKRPGKQDWDTIRFMQEGIIFHHDFYRFELPADTSVTGSRKRNVHFTKTHSGKLGASKFSIRDFKLVDENDDTVIGVYTEHDLGIPGTLKGKLKFCVPLGSNSELRALTGVMALIERMRRTLRQGGRMAPGYVSK</sequence>
<evidence type="ECO:0000256" key="1">
    <source>
        <dbReference type="SAM" id="MobiDB-lite"/>
    </source>
</evidence>
<reference evidence="2" key="1">
    <citation type="submission" date="2023-07" db="EMBL/GenBank/DDBJ databases">
        <title>Black Yeasts Isolated from many extreme environments.</title>
        <authorList>
            <person name="Coleine C."/>
            <person name="Stajich J.E."/>
            <person name="Selbmann L."/>
        </authorList>
    </citation>
    <scope>NUCLEOTIDE SEQUENCE</scope>
    <source>
        <strain evidence="2">CCFEE 5485</strain>
    </source>
</reference>
<evidence type="ECO:0000313" key="2">
    <source>
        <dbReference type="EMBL" id="KAK3671870.1"/>
    </source>
</evidence>
<name>A0AAE0TQC9_9PEZI</name>
<feature type="region of interest" description="Disordered" evidence="1">
    <location>
        <begin position="1"/>
        <end position="32"/>
    </location>
</feature>
<dbReference type="AlphaFoldDB" id="A0AAE0TQC9"/>
<proteinExistence type="predicted"/>
<comment type="caution">
    <text evidence="2">The sequence shown here is derived from an EMBL/GenBank/DDBJ whole genome shotgun (WGS) entry which is preliminary data.</text>
</comment>
<keyword evidence="3" id="KW-1185">Reference proteome</keyword>
<dbReference type="Proteomes" id="UP001274830">
    <property type="component" value="Unassembled WGS sequence"/>
</dbReference>
<accession>A0AAE0TQC9</accession>
<protein>
    <submittedName>
        <fullName evidence="2">Uncharacterized protein</fullName>
    </submittedName>
</protein>